<comment type="catalytic activity">
    <reaction evidence="21">
        <text>eicosanoyl-CoA + oxidized [electron-transfer flavoprotein] + H(+) = (2E)-eicosenoyl-CoA + reduced [electron-transfer flavoprotein]</text>
        <dbReference type="Rhea" id="RHEA:47236"/>
        <dbReference type="Rhea" id="RHEA-COMP:10685"/>
        <dbReference type="Rhea" id="RHEA-COMP:10686"/>
        <dbReference type="ChEBI" id="CHEBI:15378"/>
        <dbReference type="ChEBI" id="CHEBI:57380"/>
        <dbReference type="ChEBI" id="CHEBI:57692"/>
        <dbReference type="ChEBI" id="CHEBI:58307"/>
        <dbReference type="ChEBI" id="CHEBI:74691"/>
    </reaction>
    <physiologicalReaction direction="left-to-right" evidence="21">
        <dbReference type="Rhea" id="RHEA:47237"/>
    </physiologicalReaction>
</comment>
<comment type="catalytic activity">
    <reaction evidence="18">
        <text>tetracosanoyl-CoA + oxidized [electron-transfer flavoprotein] + H(+) = (2E)-tetracosenoyl-CoA + reduced [electron-transfer flavoprotein]</text>
        <dbReference type="Rhea" id="RHEA:47232"/>
        <dbReference type="Rhea" id="RHEA-COMP:10685"/>
        <dbReference type="Rhea" id="RHEA-COMP:10686"/>
        <dbReference type="ChEBI" id="CHEBI:15378"/>
        <dbReference type="ChEBI" id="CHEBI:57692"/>
        <dbReference type="ChEBI" id="CHEBI:58307"/>
        <dbReference type="ChEBI" id="CHEBI:65052"/>
        <dbReference type="ChEBI" id="CHEBI:74693"/>
    </reaction>
    <physiologicalReaction direction="left-to-right" evidence="18">
        <dbReference type="Rhea" id="RHEA:47233"/>
    </physiologicalReaction>
</comment>
<evidence type="ECO:0000256" key="3">
    <source>
        <dbReference type="ARBA" id="ARBA00004325"/>
    </source>
</evidence>
<comment type="catalytic activity">
    <reaction evidence="20">
        <text>hexacosanoyl-CoA + oxidized [electron-transfer flavoprotein] + H(+) = (2E)-hexacosenoyl-CoA + reduced [electron-transfer flavoprotein]</text>
        <dbReference type="Rhea" id="RHEA:48216"/>
        <dbReference type="Rhea" id="RHEA-COMP:10685"/>
        <dbReference type="Rhea" id="RHEA-COMP:10686"/>
        <dbReference type="ChEBI" id="CHEBI:15378"/>
        <dbReference type="ChEBI" id="CHEBI:57692"/>
        <dbReference type="ChEBI" id="CHEBI:58307"/>
        <dbReference type="ChEBI" id="CHEBI:64868"/>
        <dbReference type="ChEBI" id="CHEBI:74281"/>
    </reaction>
    <physiologicalReaction direction="left-to-right" evidence="20">
        <dbReference type="Rhea" id="RHEA:48217"/>
    </physiologicalReaction>
</comment>
<comment type="subcellular location">
    <subcellularLocation>
        <location evidence="3">Mitochondrion membrane</location>
    </subcellularLocation>
    <subcellularLocation>
        <location evidence="2">Peroxisome</location>
    </subcellularLocation>
</comment>
<dbReference type="GO" id="GO:0003995">
    <property type="term" value="F:acyl-CoA dehydrogenase activity"/>
    <property type="evidence" value="ECO:0007669"/>
    <property type="project" value="TreeGrafter"/>
</dbReference>
<dbReference type="InterPro" id="IPR006091">
    <property type="entry name" value="Acyl-CoA_Oxase/DH_mid-dom"/>
</dbReference>
<dbReference type="GO" id="GO:0031966">
    <property type="term" value="C:mitochondrial membrane"/>
    <property type="evidence" value="ECO:0007669"/>
    <property type="project" value="UniProtKB-SubCell"/>
</dbReference>
<evidence type="ECO:0000256" key="9">
    <source>
        <dbReference type="ARBA" id="ARBA00022832"/>
    </source>
</evidence>
<evidence type="ECO:0000313" key="26">
    <source>
        <dbReference type="EMBL" id="OQS02557.1"/>
    </source>
</evidence>
<protein>
    <recommendedName>
        <fullName evidence="14">Acyl-CoA dehydrogenase family member 11</fullName>
    </recommendedName>
</protein>
<organism evidence="26 27">
    <name type="scientific">Thraustotheca clavata</name>
    <dbReference type="NCBI Taxonomy" id="74557"/>
    <lineage>
        <taxon>Eukaryota</taxon>
        <taxon>Sar</taxon>
        <taxon>Stramenopiles</taxon>
        <taxon>Oomycota</taxon>
        <taxon>Saprolegniomycetes</taxon>
        <taxon>Saprolegniales</taxon>
        <taxon>Achlyaceae</taxon>
        <taxon>Thraustotheca</taxon>
    </lineage>
</organism>
<evidence type="ECO:0000313" key="27">
    <source>
        <dbReference type="Proteomes" id="UP000243217"/>
    </source>
</evidence>
<dbReference type="SUPFAM" id="SSF56645">
    <property type="entry name" value="Acyl-CoA dehydrogenase NM domain-like"/>
    <property type="match status" value="1"/>
</dbReference>
<dbReference type="InterPro" id="IPR046373">
    <property type="entry name" value="Acyl-CoA_Oxase/DH_mid-dom_sf"/>
</dbReference>
<sequence>MDPSPMSLVENPRRVKRPKYSWAEDITADPDIGSRCSNGLYLECKFCVNSKTGTTQRIMCQSPFNATTWKTHKKTKIHQRNASLALPCASPAANSHPVRELPVPALAPTTNPISNANTSQSEDCPGIYYGPQQYLRLMAIYGEFEDLGVAITLHSYSKATAHAVGCLHKFTSREDVTPTKRYKNACEVCYNATQDKTAPYNGVQKFLYRAQRMSKVIEIQEALNSGLTSVLARKTLTNALCLNKSISPAYKELIHQCKIRLDLMNWMPDVEAMRQPLDLDRLKAYLEAHFQVHNVPLTVQQFKHGQSNPTYLVTFGSQHLVLRKKPAGKILPSAHAIDREYRVMKALESTPVPVPRMVVYCSDVSVIGTEFYLMEYVHGRVFKDPSLPKMSAIERYAIYNCLNEALSTLHSLDPAKLGLEDFGKPTKYANRVLSTWSRQFNAQKKILAQYNTVLPEDKSLETLASWLESNVDAIPERQGIVHGDFRIDNCIFHPTEPRILAILDWELSTIGHPLSDVATFCTAYHNPPSFPMLPGLHGKPLVRMGIPTEDDFLQAYVERTLQYPPTATTWKFFCALVVFRMAVIVQGVYSRSLQGNASSGQAERTRDVYGIVVKSGIDLIDQAQAAAIDSQIEPVLGLPISDHAKEIYSKLVKFCKTRVFPSEPVFMAEQAANRAAGKTWTAVAPIIEELKAEAKALGLWNLFIQPVTIGNKTYGSKLTNVEYGMMCEIMGRCVVLAPEVFNCSAPDTGNMEILSLFATPEQKKQWLEPLLEGDIRSCFAMTERYVASSDATNICTQIERVGNDYIINGDKWYISGAGDPRCKLIIVMGKMKQYPGETKRNAFREQSMVLVPMDAPGVVLGRPMHVFGYDDAPHGHLEISFRNVRVPISNVLLGDGRGFEIAQARLGPGRIHHCMRTIGMAERCLELMVHRAKTRYAFKQLLGENALVASSIAKSRCELDSARLLTLNAAHEMDQKGNKAAQQAIAMIKIVAPQMAIDVCDRAIQIHGGAGVSQDYVLAYYAAALRTLRLADGPDEVHMRTVAKAEMMKPFCRL</sequence>
<keyword evidence="10" id="KW-0560">Oxidoreductase</keyword>
<gene>
    <name evidence="26" type="ORF">THRCLA_05081</name>
</gene>
<dbReference type="Gene3D" id="1.10.540.10">
    <property type="entry name" value="Acyl-CoA dehydrogenase/oxidase, N-terminal domain"/>
    <property type="match status" value="1"/>
</dbReference>
<comment type="catalytic activity">
    <reaction evidence="19">
        <text>tricosanoyl-CoA + oxidized [electron-transfer flavoprotein] + H(+) = (2E)-tricosenoyl-CoA + reduced [electron-transfer flavoprotein]</text>
        <dbReference type="Rhea" id="RHEA:48220"/>
        <dbReference type="Rhea" id="RHEA-COMP:10685"/>
        <dbReference type="Rhea" id="RHEA-COMP:10686"/>
        <dbReference type="ChEBI" id="CHEBI:15378"/>
        <dbReference type="ChEBI" id="CHEBI:57692"/>
        <dbReference type="ChEBI" id="CHEBI:58307"/>
        <dbReference type="ChEBI" id="CHEBI:90118"/>
        <dbReference type="ChEBI" id="CHEBI:90119"/>
    </reaction>
    <physiologicalReaction direction="left-to-right" evidence="19">
        <dbReference type="Rhea" id="RHEA:48221"/>
    </physiologicalReaction>
</comment>
<keyword evidence="11" id="KW-0443">Lipid metabolism</keyword>
<dbReference type="Pfam" id="PF02770">
    <property type="entry name" value="Acyl-CoA_dh_M"/>
    <property type="match status" value="1"/>
</dbReference>
<feature type="domain" description="Acyl-CoA oxidase/dehydrogenase middle" evidence="24">
    <location>
        <begin position="778"/>
        <end position="879"/>
    </location>
</feature>
<dbReference type="Pfam" id="PF02771">
    <property type="entry name" value="Acyl-CoA_dh_N"/>
    <property type="match status" value="1"/>
</dbReference>
<evidence type="ECO:0000259" key="22">
    <source>
        <dbReference type="Pfam" id="PF00441"/>
    </source>
</evidence>
<dbReference type="InterPro" id="IPR041726">
    <property type="entry name" value="ACAD10_11_N"/>
</dbReference>
<dbReference type="InterPro" id="IPR002575">
    <property type="entry name" value="Aminoglycoside_PTrfase"/>
</dbReference>
<dbReference type="SUPFAM" id="SSF47203">
    <property type="entry name" value="Acyl-CoA dehydrogenase C-terminal domain-like"/>
    <property type="match status" value="1"/>
</dbReference>
<dbReference type="AlphaFoldDB" id="A0A1V9ZX34"/>
<dbReference type="InterPro" id="IPR011009">
    <property type="entry name" value="Kinase-like_dom_sf"/>
</dbReference>
<evidence type="ECO:0000256" key="5">
    <source>
        <dbReference type="ARBA" id="ARBA00009347"/>
    </source>
</evidence>
<dbReference type="InterPro" id="IPR037069">
    <property type="entry name" value="AcylCoA_DH/ox_N_sf"/>
</dbReference>
<comment type="catalytic activity">
    <reaction evidence="17">
        <text>docosanoyl-CoA + oxidized [electron-transfer flavoprotein] + H(+) = (2E)-docosenoyl-CoA + reduced [electron-transfer flavoprotein]</text>
        <dbReference type="Rhea" id="RHEA:47228"/>
        <dbReference type="Rhea" id="RHEA-COMP:10685"/>
        <dbReference type="Rhea" id="RHEA-COMP:10686"/>
        <dbReference type="ChEBI" id="CHEBI:15378"/>
        <dbReference type="ChEBI" id="CHEBI:57692"/>
        <dbReference type="ChEBI" id="CHEBI:58307"/>
        <dbReference type="ChEBI" id="CHEBI:65059"/>
        <dbReference type="ChEBI" id="CHEBI:74692"/>
    </reaction>
    <physiologicalReaction direction="left-to-right" evidence="17">
        <dbReference type="Rhea" id="RHEA:47229"/>
    </physiologicalReaction>
</comment>
<keyword evidence="13" id="KW-0576">Peroxisome</keyword>
<comment type="cofactor">
    <cofactor evidence="1">
        <name>FAD</name>
        <dbReference type="ChEBI" id="CHEBI:57692"/>
    </cofactor>
</comment>
<feature type="domain" description="Acyl-CoA dehydrogenase/oxidase N-terminal" evidence="25">
    <location>
        <begin position="667"/>
        <end position="774"/>
    </location>
</feature>
<evidence type="ECO:0000259" key="25">
    <source>
        <dbReference type="Pfam" id="PF02771"/>
    </source>
</evidence>
<dbReference type="InterPro" id="IPR036250">
    <property type="entry name" value="AcylCo_DH-like_C"/>
</dbReference>
<keyword evidence="12" id="KW-0472">Membrane</keyword>
<dbReference type="InterPro" id="IPR050741">
    <property type="entry name" value="Acyl-CoA_dehydrogenase"/>
</dbReference>
<dbReference type="PANTHER" id="PTHR48083:SF13">
    <property type="entry name" value="ACYL-COA DEHYDROGENASE FAMILY MEMBER 11"/>
    <property type="match status" value="1"/>
</dbReference>
<dbReference type="Gene3D" id="1.20.140.10">
    <property type="entry name" value="Butyryl-CoA Dehydrogenase, subunit A, domain 3"/>
    <property type="match status" value="1"/>
</dbReference>
<dbReference type="InterPro" id="IPR009075">
    <property type="entry name" value="AcylCo_DH/oxidase_C"/>
</dbReference>
<evidence type="ECO:0000256" key="13">
    <source>
        <dbReference type="ARBA" id="ARBA00023140"/>
    </source>
</evidence>
<evidence type="ECO:0000256" key="15">
    <source>
        <dbReference type="ARBA" id="ARBA00046026"/>
    </source>
</evidence>
<comment type="similarity">
    <text evidence="5">Belongs to the acyl-CoA dehydrogenase family.</text>
</comment>
<evidence type="ECO:0000256" key="18">
    <source>
        <dbReference type="ARBA" id="ARBA00048086"/>
    </source>
</evidence>
<evidence type="ECO:0000256" key="14">
    <source>
        <dbReference type="ARBA" id="ARBA00040622"/>
    </source>
</evidence>
<comment type="subunit">
    <text evidence="6">Homodimer.</text>
</comment>
<dbReference type="Pfam" id="PF01636">
    <property type="entry name" value="APH"/>
    <property type="match status" value="1"/>
</dbReference>
<evidence type="ECO:0000256" key="11">
    <source>
        <dbReference type="ARBA" id="ARBA00023098"/>
    </source>
</evidence>
<comment type="pathway">
    <text evidence="4">Lipid metabolism; fatty acid beta-oxidation.</text>
</comment>
<dbReference type="GO" id="GO:0033539">
    <property type="term" value="P:fatty acid beta-oxidation using acyl-CoA dehydrogenase"/>
    <property type="evidence" value="ECO:0007669"/>
    <property type="project" value="TreeGrafter"/>
</dbReference>
<evidence type="ECO:0000256" key="7">
    <source>
        <dbReference type="ARBA" id="ARBA00022630"/>
    </source>
</evidence>
<evidence type="ECO:0000256" key="6">
    <source>
        <dbReference type="ARBA" id="ARBA00011738"/>
    </source>
</evidence>
<keyword evidence="27" id="KW-1185">Reference proteome</keyword>
<comment type="catalytic activity">
    <reaction evidence="16">
        <text>a 2,3-saturated acyl-CoA + oxidized [electron-transfer flavoprotein] + H(+) = a (2E)-enoyl-CoA + reduced [electron-transfer flavoprotein]</text>
        <dbReference type="Rhea" id="RHEA:44704"/>
        <dbReference type="Rhea" id="RHEA-COMP:10685"/>
        <dbReference type="Rhea" id="RHEA-COMP:10686"/>
        <dbReference type="ChEBI" id="CHEBI:15378"/>
        <dbReference type="ChEBI" id="CHEBI:57692"/>
        <dbReference type="ChEBI" id="CHEBI:58307"/>
        <dbReference type="ChEBI" id="CHEBI:58856"/>
        <dbReference type="ChEBI" id="CHEBI:65111"/>
    </reaction>
    <physiologicalReaction direction="left-to-right" evidence="16">
        <dbReference type="Rhea" id="RHEA:44705"/>
    </physiologicalReaction>
</comment>
<dbReference type="OrthoDB" id="434771at2759"/>
<dbReference type="Proteomes" id="UP000243217">
    <property type="component" value="Unassembled WGS sequence"/>
</dbReference>
<keyword evidence="8" id="KW-0274">FAD</keyword>
<dbReference type="STRING" id="74557.A0A1V9ZX34"/>
<evidence type="ECO:0000256" key="17">
    <source>
        <dbReference type="ARBA" id="ARBA00048020"/>
    </source>
</evidence>
<dbReference type="EMBL" id="JNBS01001114">
    <property type="protein sequence ID" value="OQS02557.1"/>
    <property type="molecule type" value="Genomic_DNA"/>
</dbReference>
<dbReference type="Gene3D" id="3.90.1200.10">
    <property type="match status" value="1"/>
</dbReference>
<dbReference type="InterPro" id="IPR009100">
    <property type="entry name" value="AcylCoA_DH/oxidase_NM_dom_sf"/>
</dbReference>
<evidence type="ECO:0000256" key="10">
    <source>
        <dbReference type="ARBA" id="ARBA00023002"/>
    </source>
</evidence>
<feature type="domain" description="Acyl-CoA dehydrogenase/oxidase C-terminal" evidence="22">
    <location>
        <begin position="896"/>
        <end position="1045"/>
    </location>
</feature>
<keyword evidence="9" id="KW-0276">Fatty acid metabolism</keyword>
<evidence type="ECO:0000256" key="19">
    <source>
        <dbReference type="ARBA" id="ARBA00048395"/>
    </source>
</evidence>
<dbReference type="SUPFAM" id="SSF56112">
    <property type="entry name" value="Protein kinase-like (PK-like)"/>
    <property type="match status" value="1"/>
</dbReference>
<dbReference type="GO" id="GO:0050660">
    <property type="term" value="F:flavin adenine dinucleotide binding"/>
    <property type="evidence" value="ECO:0007669"/>
    <property type="project" value="InterPro"/>
</dbReference>
<feature type="domain" description="Aminoglycoside phosphotransferase" evidence="23">
    <location>
        <begin position="298"/>
        <end position="526"/>
    </location>
</feature>
<dbReference type="InterPro" id="IPR013786">
    <property type="entry name" value="AcylCoA_DH/ox_N"/>
</dbReference>
<evidence type="ECO:0000259" key="24">
    <source>
        <dbReference type="Pfam" id="PF02770"/>
    </source>
</evidence>
<dbReference type="GO" id="GO:0005777">
    <property type="term" value="C:peroxisome"/>
    <property type="evidence" value="ECO:0007669"/>
    <property type="project" value="UniProtKB-SubCell"/>
</dbReference>
<evidence type="ECO:0000256" key="12">
    <source>
        <dbReference type="ARBA" id="ARBA00023136"/>
    </source>
</evidence>
<evidence type="ECO:0000256" key="8">
    <source>
        <dbReference type="ARBA" id="ARBA00022827"/>
    </source>
</evidence>
<proteinExistence type="inferred from homology"/>
<evidence type="ECO:0000256" key="21">
    <source>
        <dbReference type="ARBA" id="ARBA00049140"/>
    </source>
</evidence>
<evidence type="ECO:0000256" key="2">
    <source>
        <dbReference type="ARBA" id="ARBA00004275"/>
    </source>
</evidence>
<comment type="function">
    <text evidence="15">Acyl-CoA dehydrogenase, that exhibits maximal activity towards saturated C22-CoA. Probably participates in beta-oxydation and energy production but could also play a role in the metabolism of specific fatty acids to control fatty acids composition of cellular lipids in brain.</text>
</comment>
<evidence type="ECO:0000259" key="23">
    <source>
        <dbReference type="Pfam" id="PF01636"/>
    </source>
</evidence>
<evidence type="ECO:0000256" key="16">
    <source>
        <dbReference type="ARBA" id="ARBA00047443"/>
    </source>
</evidence>
<reference evidence="26 27" key="1">
    <citation type="journal article" date="2014" name="Genome Biol. Evol.">
        <title>The secreted proteins of Achlya hypogyna and Thraustotheca clavata identify the ancestral oomycete secretome and reveal gene acquisitions by horizontal gene transfer.</title>
        <authorList>
            <person name="Misner I."/>
            <person name="Blouin N."/>
            <person name="Leonard G."/>
            <person name="Richards T.A."/>
            <person name="Lane C.E."/>
        </authorList>
    </citation>
    <scope>NUCLEOTIDE SEQUENCE [LARGE SCALE GENOMIC DNA]</scope>
    <source>
        <strain evidence="26 27">ATCC 34112</strain>
    </source>
</reference>
<dbReference type="PANTHER" id="PTHR48083">
    <property type="entry name" value="MEDIUM-CHAIN SPECIFIC ACYL-COA DEHYDROGENASE, MITOCHONDRIAL-RELATED"/>
    <property type="match status" value="1"/>
</dbReference>
<dbReference type="Gene3D" id="3.30.200.20">
    <property type="entry name" value="Phosphorylase Kinase, domain 1"/>
    <property type="match status" value="1"/>
</dbReference>
<dbReference type="Gene3D" id="2.40.110.10">
    <property type="entry name" value="Butyryl-CoA Dehydrogenase, subunit A, domain 2"/>
    <property type="match status" value="1"/>
</dbReference>
<comment type="caution">
    <text evidence="26">The sequence shown here is derived from an EMBL/GenBank/DDBJ whole genome shotgun (WGS) entry which is preliminary data.</text>
</comment>
<keyword evidence="7" id="KW-0285">Flavoprotein</keyword>
<dbReference type="Pfam" id="PF00441">
    <property type="entry name" value="Acyl-CoA_dh_1"/>
    <property type="match status" value="1"/>
</dbReference>
<evidence type="ECO:0000256" key="20">
    <source>
        <dbReference type="ARBA" id="ARBA00048399"/>
    </source>
</evidence>
<name>A0A1V9ZX34_9STRA</name>
<evidence type="ECO:0000256" key="1">
    <source>
        <dbReference type="ARBA" id="ARBA00001974"/>
    </source>
</evidence>
<dbReference type="CDD" id="cd05154">
    <property type="entry name" value="ACAD10_11_N-like"/>
    <property type="match status" value="1"/>
</dbReference>
<accession>A0A1V9ZX34</accession>
<evidence type="ECO:0000256" key="4">
    <source>
        <dbReference type="ARBA" id="ARBA00005005"/>
    </source>
</evidence>